<dbReference type="SUPFAM" id="SSF63829">
    <property type="entry name" value="Calcium-dependent phosphotriesterase"/>
    <property type="match status" value="1"/>
</dbReference>
<feature type="signal peptide" evidence="1">
    <location>
        <begin position="1"/>
        <end position="22"/>
    </location>
</feature>
<evidence type="ECO:0000313" key="3">
    <source>
        <dbReference type="Proteomes" id="UP000251692"/>
    </source>
</evidence>
<dbReference type="OrthoDB" id="9765926at2"/>
<dbReference type="Gene3D" id="2.130.10.10">
    <property type="entry name" value="YVTN repeat-like/Quinoprotein amine dehydrogenase"/>
    <property type="match status" value="1"/>
</dbReference>
<keyword evidence="3" id="KW-1185">Reference proteome</keyword>
<sequence length="383" mass="41041">MIRLKTLAAAVTLLLASHTSFAQGEAANWYFGKNAGITFKAGKAHALTNGRLMTEEGSATISDAQGNLLFSTDGITVWNRNNRVMPNGNGLMGMKSSTQSALILPKPGADSTYYIFTTDIQAQGNGLRYNVVDLTKEKGFGDIVSKNIFMIAPSTEKLTAVRHQNGRDWWVIAHRWNSDAYISYLVSDEGVSVQPVISNVGSVHGGMNRKAIGYLVPSPDGRRLAAALFDDNGSFELLWFNRATGIISDPIVLQGYEEAYGVAFSPDGSKLYGTTNGKGGNKAQIIQFDVAGGSAQEIKASSEVIAQSGSPRIGAMQLGPDGRIYVARKDNVHLGVISFPNAKGKACTYNDDGFHLGGRKSDLGLPNFPQGITQVAIRATTER</sequence>
<dbReference type="InterPro" id="IPR011659">
    <property type="entry name" value="WD40"/>
</dbReference>
<evidence type="ECO:0008006" key="4">
    <source>
        <dbReference type="Google" id="ProtNLM"/>
    </source>
</evidence>
<evidence type="ECO:0000313" key="2">
    <source>
        <dbReference type="EMBL" id="RAU83676.1"/>
    </source>
</evidence>
<protein>
    <recommendedName>
        <fullName evidence="4">WD40-like Beta Propeller Repeat</fullName>
    </recommendedName>
</protein>
<proteinExistence type="predicted"/>
<comment type="caution">
    <text evidence="2">The sequence shown here is derived from an EMBL/GenBank/DDBJ whole genome shotgun (WGS) entry which is preliminary data.</text>
</comment>
<name>A0A364RHK2_9BACT</name>
<reference evidence="2 3" key="2">
    <citation type="submission" date="2018-07" db="EMBL/GenBank/DDBJ databases">
        <title>Pontibacter sp. 2b14 genomic sequence and assembly.</title>
        <authorList>
            <person name="Du Z.-J."/>
        </authorList>
    </citation>
    <scope>NUCLEOTIDE SEQUENCE [LARGE SCALE GENOMIC DNA]</scope>
    <source>
        <strain evidence="2 3">2b14</strain>
    </source>
</reference>
<dbReference type="AlphaFoldDB" id="A0A364RHK2"/>
<dbReference type="RefSeq" id="WP_112303714.1">
    <property type="nucleotide sequence ID" value="NZ_QMDV01000001.1"/>
</dbReference>
<evidence type="ECO:0000256" key="1">
    <source>
        <dbReference type="SAM" id="SignalP"/>
    </source>
</evidence>
<keyword evidence="1" id="KW-0732">Signal</keyword>
<gene>
    <name evidence="2" type="ORF">DP923_00965</name>
</gene>
<dbReference type="Proteomes" id="UP000251692">
    <property type="component" value="Unassembled WGS sequence"/>
</dbReference>
<organism evidence="2 3">
    <name type="scientific">Pontibacter arcticus</name>
    <dbReference type="NCBI Taxonomy" id="2080288"/>
    <lineage>
        <taxon>Bacteria</taxon>
        <taxon>Pseudomonadati</taxon>
        <taxon>Bacteroidota</taxon>
        <taxon>Cytophagia</taxon>
        <taxon>Cytophagales</taxon>
        <taxon>Hymenobacteraceae</taxon>
        <taxon>Pontibacter</taxon>
    </lineage>
</organism>
<dbReference type="EMBL" id="QMDV01000001">
    <property type="protein sequence ID" value="RAU83676.1"/>
    <property type="molecule type" value="Genomic_DNA"/>
</dbReference>
<dbReference type="Pfam" id="PF07676">
    <property type="entry name" value="PD40"/>
    <property type="match status" value="1"/>
</dbReference>
<dbReference type="InterPro" id="IPR015943">
    <property type="entry name" value="WD40/YVTN_repeat-like_dom_sf"/>
</dbReference>
<reference evidence="2 3" key="1">
    <citation type="submission" date="2018-06" db="EMBL/GenBank/DDBJ databases">
        <authorList>
            <person name="Liu Z.-W."/>
        </authorList>
    </citation>
    <scope>NUCLEOTIDE SEQUENCE [LARGE SCALE GENOMIC DNA]</scope>
    <source>
        <strain evidence="2 3">2b14</strain>
    </source>
</reference>
<accession>A0A364RHK2</accession>
<feature type="chain" id="PRO_5016726774" description="WD40-like Beta Propeller Repeat" evidence="1">
    <location>
        <begin position="23"/>
        <end position="383"/>
    </location>
</feature>